<dbReference type="PROSITE" id="PS51762">
    <property type="entry name" value="GH16_2"/>
    <property type="match status" value="1"/>
</dbReference>
<dbReference type="InterPro" id="IPR000757">
    <property type="entry name" value="Beta-glucanase-like"/>
</dbReference>
<keyword evidence="4" id="KW-1185">Reference proteome</keyword>
<dbReference type="GO" id="GO:0005975">
    <property type="term" value="P:carbohydrate metabolic process"/>
    <property type="evidence" value="ECO:0007669"/>
    <property type="project" value="InterPro"/>
</dbReference>
<dbReference type="SUPFAM" id="SSF49899">
    <property type="entry name" value="Concanavalin A-like lectins/glucanases"/>
    <property type="match status" value="1"/>
</dbReference>
<dbReference type="GO" id="GO:0009277">
    <property type="term" value="C:fungal-type cell wall"/>
    <property type="evidence" value="ECO:0007669"/>
    <property type="project" value="TreeGrafter"/>
</dbReference>
<comment type="caution">
    <text evidence="3">The sequence shown here is derived from an EMBL/GenBank/DDBJ whole genome shotgun (WGS) entry which is preliminary data.</text>
</comment>
<protein>
    <recommendedName>
        <fullName evidence="2">GH16 domain-containing protein</fullName>
    </recommendedName>
</protein>
<dbReference type="AlphaFoldDB" id="A0AAW0RGF8"/>
<name>A0AAW0RGF8_9HYPO</name>
<dbReference type="InterPro" id="IPR050546">
    <property type="entry name" value="Glycosyl_Hydrlase_16"/>
</dbReference>
<sequence length="237" mass="25090">MLGAFQNQAQSNYYYNSQPLFNTYNTTYAISPSSYDDLHTYTVEWTDTFLAFSIDGAERRTWLPGEIPPEKWPQTPMRIQLGLWAASPSDDPGEIAWAGGVPAWSAAQPSAAAAALFHSVQVDDYAGWCDEFEQGGPPVEYSYGGGGGGGEMKNGWADVRVSGCRKRREPGVTAPPPPATSGTSSASSSASATMTGNAEPTDKGDGSSDDDEGLGAKVAPSAYLALMAGIACMLCFW</sequence>
<evidence type="ECO:0000256" key="1">
    <source>
        <dbReference type="SAM" id="MobiDB-lite"/>
    </source>
</evidence>
<dbReference type="PANTHER" id="PTHR10963">
    <property type="entry name" value="GLYCOSYL HYDROLASE-RELATED"/>
    <property type="match status" value="1"/>
</dbReference>
<feature type="domain" description="GH16" evidence="2">
    <location>
        <begin position="1"/>
        <end position="106"/>
    </location>
</feature>
<organism evidence="3 4">
    <name type="scientific">Beauveria asiatica</name>
    <dbReference type="NCBI Taxonomy" id="1069075"/>
    <lineage>
        <taxon>Eukaryota</taxon>
        <taxon>Fungi</taxon>
        <taxon>Dikarya</taxon>
        <taxon>Ascomycota</taxon>
        <taxon>Pezizomycotina</taxon>
        <taxon>Sordariomycetes</taxon>
        <taxon>Hypocreomycetidae</taxon>
        <taxon>Hypocreales</taxon>
        <taxon>Cordycipitaceae</taxon>
        <taxon>Beauveria</taxon>
    </lineage>
</organism>
<feature type="compositionally biased region" description="Low complexity" evidence="1">
    <location>
        <begin position="180"/>
        <end position="196"/>
    </location>
</feature>
<dbReference type="GO" id="GO:0016757">
    <property type="term" value="F:glycosyltransferase activity"/>
    <property type="evidence" value="ECO:0007669"/>
    <property type="project" value="TreeGrafter"/>
</dbReference>
<evidence type="ECO:0000313" key="3">
    <source>
        <dbReference type="EMBL" id="KAK8141131.1"/>
    </source>
</evidence>
<evidence type="ECO:0000259" key="2">
    <source>
        <dbReference type="PROSITE" id="PS51762"/>
    </source>
</evidence>
<dbReference type="EMBL" id="JAAHCF010001175">
    <property type="protein sequence ID" value="KAK8141131.1"/>
    <property type="molecule type" value="Genomic_DNA"/>
</dbReference>
<dbReference type="Proteomes" id="UP001397290">
    <property type="component" value="Unassembled WGS sequence"/>
</dbReference>
<dbReference type="GO" id="GO:0031505">
    <property type="term" value="P:fungal-type cell wall organization"/>
    <property type="evidence" value="ECO:0007669"/>
    <property type="project" value="TreeGrafter"/>
</dbReference>
<dbReference type="GO" id="GO:0004553">
    <property type="term" value="F:hydrolase activity, hydrolyzing O-glycosyl compounds"/>
    <property type="evidence" value="ECO:0007669"/>
    <property type="project" value="InterPro"/>
</dbReference>
<feature type="region of interest" description="Disordered" evidence="1">
    <location>
        <begin position="166"/>
        <end position="213"/>
    </location>
</feature>
<dbReference type="Gene3D" id="2.60.120.200">
    <property type="match status" value="1"/>
</dbReference>
<proteinExistence type="predicted"/>
<gene>
    <name evidence="3" type="ORF">G3M48_000734</name>
</gene>
<dbReference type="PANTHER" id="PTHR10963:SF68">
    <property type="entry name" value="GLYCOSIDASE CRH1-RELATED"/>
    <property type="match status" value="1"/>
</dbReference>
<evidence type="ECO:0000313" key="4">
    <source>
        <dbReference type="Proteomes" id="UP001397290"/>
    </source>
</evidence>
<dbReference type="InterPro" id="IPR013320">
    <property type="entry name" value="ConA-like_dom_sf"/>
</dbReference>
<accession>A0AAW0RGF8</accession>
<reference evidence="3 4" key="1">
    <citation type="submission" date="2020-02" db="EMBL/GenBank/DDBJ databases">
        <title>Comparative genomics of the hypocrealean fungal genus Beauvera.</title>
        <authorList>
            <person name="Showalter D.N."/>
            <person name="Bushley K.E."/>
            <person name="Rehner S.A."/>
        </authorList>
    </citation>
    <scope>NUCLEOTIDE SEQUENCE [LARGE SCALE GENOMIC DNA]</scope>
    <source>
        <strain evidence="3 4">ARSEF4384</strain>
    </source>
</reference>
<dbReference type="Pfam" id="PF00722">
    <property type="entry name" value="Glyco_hydro_16"/>
    <property type="match status" value="1"/>
</dbReference>